<proteinExistence type="predicted"/>
<keyword evidence="3" id="KW-1185">Reference proteome</keyword>
<gene>
    <name evidence="2" type="ORF">BFG57_08755</name>
</gene>
<dbReference type="Proteomes" id="UP000095209">
    <property type="component" value="Unassembled WGS sequence"/>
</dbReference>
<name>A0A1E5LJT3_9BACI</name>
<keyword evidence="1" id="KW-0472">Membrane</keyword>
<evidence type="ECO:0000313" key="2">
    <source>
        <dbReference type="EMBL" id="OEH94335.1"/>
    </source>
</evidence>
<sequence length="56" mass="5959">MKEIILSIVAGMVVGLLFKLIKLPLPAPPVLPGVLGIFGVYFGGVFADYILKMLGK</sequence>
<dbReference type="InterPro" id="IPR020017">
    <property type="entry name" value="XapX_domain"/>
</dbReference>
<accession>A0A1E5LJT3</accession>
<reference evidence="2 3" key="1">
    <citation type="submission" date="2016-08" db="EMBL/GenBank/DDBJ databases">
        <title>Genome of Bacillus solimangrovi GH2-4.</title>
        <authorList>
            <person name="Lim S."/>
            <person name="Kim B.-C."/>
        </authorList>
    </citation>
    <scope>NUCLEOTIDE SEQUENCE [LARGE SCALE GENOMIC DNA]</scope>
    <source>
        <strain evidence="2 3">GH2-4</strain>
    </source>
</reference>
<protein>
    <submittedName>
        <fullName evidence="2">XapX domain protein</fullName>
    </submittedName>
</protein>
<dbReference type="STRING" id="1305675.BFG57_08755"/>
<dbReference type="RefSeq" id="WP_069715691.1">
    <property type="nucleotide sequence ID" value="NZ_MJEH01000003.1"/>
</dbReference>
<organism evidence="2 3">
    <name type="scientific">Bacillus solimangrovi</name>
    <dbReference type="NCBI Taxonomy" id="1305675"/>
    <lineage>
        <taxon>Bacteria</taxon>
        <taxon>Bacillati</taxon>
        <taxon>Bacillota</taxon>
        <taxon>Bacilli</taxon>
        <taxon>Bacillales</taxon>
        <taxon>Bacillaceae</taxon>
        <taxon>Bacillus</taxon>
    </lineage>
</organism>
<comment type="caution">
    <text evidence="2">The sequence shown here is derived from an EMBL/GenBank/DDBJ whole genome shotgun (WGS) entry which is preliminary data.</text>
</comment>
<dbReference type="EMBL" id="MJEH01000003">
    <property type="protein sequence ID" value="OEH94335.1"/>
    <property type="molecule type" value="Genomic_DNA"/>
</dbReference>
<dbReference type="NCBIfam" id="TIGR03510">
    <property type="entry name" value="XapX"/>
    <property type="match status" value="1"/>
</dbReference>
<feature type="transmembrane region" description="Helical" evidence="1">
    <location>
        <begin position="31"/>
        <end position="51"/>
    </location>
</feature>
<dbReference type="AlphaFoldDB" id="A0A1E5LJT3"/>
<feature type="transmembrane region" description="Helical" evidence="1">
    <location>
        <begin position="5"/>
        <end position="25"/>
    </location>
</feature>
<keyword evidence="1" id="KW-1133">Transmembrane helix</keyword>
<evidence type="ECO:0000256" key="1">
    <source>
        <dbReference type="SAM" id="Phobius"/>
    </source>
</evidence>
<keyword evidence="1" id="KW-0812">Transmembrane</keyword>
<evidence type="ECO:0000313" key="3">
    <source>
        <dbReference type="Proteomes" id="UP000095209"/>
    </source>
</evidence>